<dbReference type="PANTHER" id="PTHR44154:SF1">
    <property type="entry name" value="QUINONE OXIDOREDUCTASE"/>
    <property type="match status" value="1"/>
</dbReference>
<feature type="domain" description="Enoyl reductase (ER)" evidence="2">
    <location>
        <begin position="10"/>
        <end position="299"/>
    </location>
</feature>
<dbReference type="SMART" id="SM00829">
    <property type="entry name" value="PKS_ER"/>
    <property type="match status" value="1"/>
</dbReference>
<dbReference type="Pfam" id="PF08240">
    <property type="entry name" value="ADH_N"/>
    <property type="match status" value="1"/>
</dbReference>
<dbReference type="AlphaFoldDB" id="A0A8J3UA19"/>
<organism evidence="3 4">
    <name type="scientific">Planotetraspora phitsanulokensis</name>
    <dbReference type="NCBI Taxonomy" id="575192"/>
    <lineage>
        <taxon>Bacteria</taxon>
        <taxon>Bacillati</taxon>
        <taxon>Actinomycetota</taxon>
        <taxon>Actinomycetes</taxon>
        <taxon>Streptosporangiales</taxon>
        <taxon>Streptosporangiaceae</taxon>
        <taxon>Planotetraspora</taxon>
    </lineage>
</organism>
<dbReference type="SUPFAM" id="SSF50129">
    <property type="entry name" value="GroES-like"/>
    <property type="match status" value="1"/>
</dbReference>
<sequence length="301" mass="31319">MKAVVFEEYGGSEVLRLAEVDEPHAGPGQVRLKVMAIGVNPADYKVRRGWMQEFFPVAFPAIPGSEAAGIVDEVGEGVTGISAGDEVLGLMTGAYAQYALATDVAPKPAGLDWQTAAALPLAAETSDRVLDFLKVTADDTLLIHGAAGVVGSVGVQLAVTCGATVIGTASESNHDYLRSLGAIPVTYGDGLVDRVRAAAPQGIDAVYDATGYDALEASIELRGGTTDRVVTIADMRAAELGVAFTSAMGRRFGPALTDYARLAADGRLRVRIDRSLPLADAAKAQDLSEAGQLRGKLILHP</sequence>
<evidence type="ECO:0000313" key="4">
    <source>
        <dbReference type="Proteomes" id="UP000622547"/>
    </source>
</evidence>
<dbReference type="PANTHER" id="PTHR44154">
    <property type="entry name" value="QUINONE OXIDOREDUCTASE"/>
    <property type="match status" value="1"/>
</dbReference>
<protein>
    <submittedName>
        <fullName evidence="3">NADPH:quinone reductase</fullName>
    </submittedName>
</protein>
<keyword evidence="4" id="KW-1185">Reference proteome</keyword>
<comment type="caution">
    <text evidence="3">The sequence shown here is derived from an EMBL/GenBank/DDBJ whole genome shotgun (WGS) entry which is preliminary data.</text>
</comment>
<dbReference type="InterPro" id="IPR036291">
    <property type="entry name" value="NAD(P)-bd_dom_sf"/>
</dbReference>
<evidence type="ECO:0000256" key="1">
    <source>
        <dbReference type="ARBA" id="ARBA00022857"/>
    </source>
</evidence>
<keyword evidence="1" id="KW-0521">NADP</keyword>
<dbReference type="InterPro" id="IPR051603">
    <property type="entry name" value="Zinc-ADH_QOR/CCCR"/>
</dbReference>
<dbReference type="Gene3D" id="3.90.180.10">
    <property type="entry name" value="Medium-chain alcohol dehydrogenases, catalytic domain"/>
    <property type="match status" value="1"/>
</dbReference>
<dbReference type="GO" id="GO:0016491">
    <property type="term" value="F:oxidoreductase activity"/>
    <property type="evidence" value="ECO:0007669"/>
    <property type="project" value="InterPro"/>
</dbReference>
<dbReference type="InterPro" id="IPR013154">
    <property type="entry name" value="ADH-like_N"/>
</dbReference>
<reference evidence="3 4" key="1">
    <citation type="submission" date="2021-01" db="EMBL/GenBank/DDBJ databases">
        <title>Whole genome shotgun sequence of Planotetraspora phitsanulokensis NBRC 104273.</title>
        <authorList>
            <person name="Komaki H."/>
            <person name="Tamura T."/>
        </authorList>
    </citation>
    <scope>NUCLEOTIDE SEQUENCE [LARGE SCALE GENOMIC DNA]</scope>
    <source>
        <strain evidence="3 4">NBRC 104273</strain>
    </source>
</reference>
<dbReference type="Gene3D" id="3.40.50.720">
    <property type="entry name" value="NAD(P)-binding Rossmann-like Domain"/>
    <property type="match status" value="1"/>
</dbReference>
<dbReference type="SUPFAM" id="SSF51735">
    <property type="entry name" value="NAD(P)-binding Rossmann-fold domains"/>
    <property type="match status" value="1"/>
</dbReference>
<dbReference type="Pfam" id="PF13602">
    <property type="entry name" value="ADH_zinc_N_2"/>
    <property type="match status" value="1"/>
</dbReference>
<dbReference type="Proteomes" id="UP000622547">
    <property type="component" value="Unassembled WGS sequence"/>
</dbReference>
<evidence type="ECO:0000313" key="3">
    <source>
        <dbReference type="EMBL" id="GII38744.1"/>
    </source>
</evidence>
<dbReference type="RefSeq" id="WP_204074360.1">
    <property type="nucleotide sequence ID" value="NZ_BAABHI010000002.1"/>
</dbReference>
<gene>
    <name evidence="3" type="ORF">Pph01_37470</name>
</gene>
<proteinExistence type="predicted"/>
<accession>A0A8J3UA19</accession>
<dbReference type="CDD" id="cd05289">
    <property type="entry name" value="MDR_like_2"/>
    <property type="match status" value="1"/>
</dbReference>
<evidence type="ECO:0000259" key="2">
    <source>
        <dbReference type="SMART" id="SM00829"/>
    </source>
</evidence>
<dbReference type="EMBL" id="BOOP01000015">
    <property type="protein sequence ID" value="GII38744.1"/>
    <property type="molecule type" value="Genomic_DNA"/>
</dbReference>
<dbReference type="InterPro" id="IPR011032">
    <property type="entry name" value="GroES-like_sf"/>
</dbReference>
<dbReference type="InterPro" id="IPR020843">
    <property type="entry name" value="ER"/>
</dbReference>
<name>A0A8J3UA19_9ACTN</name>